<organism evidence="2 3">
    <name type="scientific">Komagataeibacter diospyri</name>
    <dbReference type="NCBI Taxonomy" id="1932662"/>
    <lineage>
        <taxon>Bacteria</taxon>
        <taxon>Pseudomonadati</taxon>
        <taxon>Pseudomonadota</taxon>
        <taxon>Alphaproteobacteria</taxon>
        <taxon>Acetobacterales</taxon>
        <taxon>Acetobacteraceae</taxon>
        <taxon>Komagataeibacter</taxon>
    </lineage>
</organism>
<feature type="region of interest" description="Disordered" evidence="1">
    <location>
        <begin position="1"/>
        <end position="20"/>
    </location>
</feature>
<accession>A0A4P5NPU1</accession>
<dbReference type="Proteomes" id="UP000315095">
    <property type="component" value="Unassembled WGS sequence"/>
</dbReference>
<dbReference type="EMBL" id="BDLU01000034">
    <property type="protein sequence ID" value="GCE83499.1"/>
    <property type="molecule type" value="Genomic_DNA"/>
</dbReference>
<sequence>MADDGGDQNKRGHAQGHTATRFMDLIDDQIVAPFSGASEPVISQPNSYTCQRQEPQQIGMGGAIVGDVIKRPEEDGA</sequence>
<protein>
    <submittedName>
        <fullName evidence="2">Uncharacterized protein</fullName>
    </submittedName>
</protein>
<comment type="caution">
    <text evidence="2">The sequence shown here is derived from an EMBL/GenBank/DDBJ whole genome shotgun (WGS) entry which is preliminary data.</text>
</comment>
<reference evidence="3" key="1">
    <citation type="submission" date="2017-01" db="EMBL/GenBank/DDBJ databases">
        <title>Komagataeibacter sp. MSKU9 whole genome sequencing project.</title>
        <authorList>
            <person name="Matsutani M."/>
            <person name="Naloka K."/>
            <person name="Theeragool G."/>
            <person name="Yakushi T."/>
            <person name="Matsushita K."/>
        </authorList>
    </citation>
    <scope>NUCLEOTIDE SEQUENCE [LARGE SCALE GENOMIC DNA]</scope>
    <source>
        <strain evidence="3">MSKU9</strain>
    </source>
</reference>
<evidence type="ECO:0000256" key="1">
    <source>
        <dbReference type="SAM" id="MobiDB-lite"/>
    </source>
</evidence>
<evidence type="ECO:0000313" key="2">
    <source>
        <dbReference type="EMBL" id="GCE83499.1"/>
    </source>
</evidence>
<name>A0A4P5NPU1_9PROT</name>
<proteinExistence type="predicted"/>
<evidence type="ECO:0000313" key="3">
    <source>
        <dbReference type="Proteomes" id="UP000315095"/>
    </source>
</evidence>
<gene>
    <name evidence="2" type="ORF">MSKU9_1640</name>
</gene>
<dbReference type="AlphaFoldDB" id="A0A4P5NPU1"/>
<keyword evidence="3" id="KW-1185">Reference proteome</keyword>